<keyword evidence="3 5" id="KW-1133">Transmembrane helix</keyword>
<dbReference type="OrthoDB" id="9811483at2"/>
<dbReference type="EMBL" id="MWWQ01000006">
    <property type="protein sequence ID" value="OZG51960.1"/>
    <property type="molecule type" value="Genomic_DNA"/>
</dbReference>
<dbReference type="PANTHER" id="PTHR43077:SF10">
    <property type="entry name" value="TRANSPORT PERMEASE PROTEIN"/>
    <property type="match status" value="1"/>
</dbReference>
<dbReference type="Gene3D" id="3.40.1710.10">
    <property type="entry name" value="abc type-2 transporter like domain"/>
    <property type="match status" value="1"/>
</dbReference>
<evidence type="ECO:0000313" key="7">
    <source>
        <dbReference type="EMBL" id="OZG51960.1"/>
    </source>
</evidence>
<dbReference type="GO" id="GO:0016020">
    <property type="term" value="C:membrane"/>
    <property type="evidence" value="ECO:0007669"/>
    <property type="project" value="UniProtKB-SubCell"/>
</dbReference>
<feature type="transmembrane region" description="Helical" evidence="5">
    <location>
        <begin position="694"/>
        <end position="715"/>
    </location>
</feature>
<feature type="transmembrane region" description="Helical" evidence="5">
    <location>
        <begin position="580"/>
        <end position="604"/>
    </location>
</feature>
<evidence type="ECO:0000313" key="8">
    <source>
        <dbReference type="Proteomes" id="UP000216454"/>
    </source>
</evidence>
<keyword evidence="4 5" id="KW-0472">Membrane</keyword>
<sequence>MRNVWKIFVTDLKHAVSNAAALVVVIGLTMLPAVFVWFNISASWDPFSNTKNLKIAVANSDKGYHSDIAPLTINIGDTVINTLRGNHQLDWQFMDEDEAIEGTKSGDYYAAVIIPEDFSDDMMTFFSDNMEHATLVYYQNEKKNGIAPKITGQGANEISAMINTVFTKTITSVGLDVIDTLARYLNSDDTRALVTNLDHHVQQLSSQATSASTVVASYGTLVDSAQTLLDSSSTLLSMSQQDADSAKSDIDTAVSSVNDITSALDAASATASSSIDSSAHAFDTVSDDLATVMGDAGADAQDMQSALQQRADAVQQQIDAYKKLRDSLTSVRDQIKQDAQNQGISVDTSALDQVISSIDSTVLSKLDALHSKIQSAADYAGQAGASANNKKDSVLAAAADATNAVNSLKDAYDSQVKANLASISSSAQQASDSLAAMGDTMQNAFADLSQSDGSLTDKLTDLKSTISDISQGLSTASGSLDTIDQALQKALASNDLSQLTQLVGDDASQFAASLAAPVKVNRHALYPSSAFGVALSPLYTSIALWLGAMLMGLALRCVPDEATLKEIPGTRSWQRYWGRFGIFVVISLAQTTFLAGGQLLFLGMECAHPWLYVLCAQLAGLVFTFICYSNVATFANVGKAINLIIMVMQIAGSDGGYPLRMLDPLLTRISYFLPATYLIKAFRAAIGGIYNNDYWLNLLRLVPFMLVFLVIRPLAKPLGRFNAKFTQKLESTKLF</sequence>
<protein>
    <submittedName>
        <fullName evidence="7">Phage infection protein</fullName>
    </submittedName>
</protein>
<keyword evidence="2 5" id="KW-0812">Transmembrane</keyword>
<evidence type="ECO:0000259" key="6">
    <source>
        <dbReference type="Pfam" id="PF12698"/>
    </source>
</evidence>
<dbReference type="PANTHER" id="PTHR43077">
    <property type="entry name" value="TRANSPORT PERMEASE YVFS-RELATED"/>
    <property type="match status" value="1"/>
</dbReference>
<reference evidence="7 8" key="1">
    <citation type="journal article" date="2017" name="BMC Genomics">
        <title>Comparative genomic and phylogenomic analyses of the Bifidobacteriaceae family.</title>
        <authorList>
            <person name="Lugli G.A."/>
            <person name="Milani C."/>
            <person name="Turroni F."/>
            <person name="Duranti S."/>
            <person name="Mancabelli L."/>
            <person name="Mangifesta M."/>
            <person name="Ferrario C."/>
            <person name="Modesto M."/>
            <person name="Mattarelli P."/>
            <person name="Jiri K."/>
            <person name="van Sinderen D."/>
            <person name="Ventura M."/>
        </authorList>
    </citation>
    <scope>NUCLEOTIDE SEQUENCE [LARGE SCALE GENOMIC DNA]</scope>
    <source>
        <strain evidence="7 8">DSM 24744</strain>
    </source>
</reference>
<dbReference type="GO" id="GO:0140359">
    <property type="term" value="F:ABC-type transporter activity"/>
    <property type="evidence" value="ECO:0007669"/>
    <property type="project" value="InterPro"/>
</dbReference>
<name>A0A261EYM0_9BIFI</name>
<dbReference type="AlphaFoldDB" id="A0A261EYM0"/>
<evidence type="ECO:0000256" key="4">
    <source>
        <dbReference type="ARBA" id="ARBA00023136"/>
    </source>
</evidence>
<dbReference type="InterPro" id="IPR017501">
    <property type="entry name" value="Phage_infect_YhgE_C"/>
</dbReference>
<comment type="subcellular location">
    <subcellularLocation>
        <location evidence="1">Membrane</location>
        <topology evidence="1">Multi-pass membrane protein</topology>
    </subcellularLocation>
</comment>
<dbReference type="Proteomes" id="UP000216454">
    <property type="component" value="Unassembled WGS sequence"/>
</dbReference>
<organism evidence="7 8">
    <name type="scientific">Pseudoscardovia suis</name>
    <dbReference type="NCBI Taxonomy" id="987063"/>
    <lineage>
        <taxon>Bacteria</taxon>
        <taxon>Bacillati</taxon>
        <taxon>Actinomycetota</taxon>
        <taxon>Actinomycetes</taxon>
        <taxon>Bifidobacteriales</taxon>
        <taxon>Bifidobacteriaceae</taxon>
        <taxon>Pseudoscardovia</taxon>
    </lineage>
</organism>
<dbReference type="NCBIfam" id="TIGR03061">
    <property type="entry name" value="pip_yhgE_Nterm"/>
    <property type="match status" value="1"/>
</dbReference>
<evidence type="ECO:0000256" key="1">
    <source>
        <dbReference type="ARBA" id="ARBA00004141"/>
    </source>
</evidence>
<accession>A0A261EYM0</accession>
<dbReference type="InterPro" id="IPR017500">
    <property type="entry name" value="Phage_infect_YhgE_N"/>
</dbReference>
<dbReference type="RefSeq" id="WP_094691062.1">
    <property type="nucleotide sequence ID" value="NZ_MWWQ01000006.1"/>
</dbReference>
<comment type="caution">
    <text evidence="7">The sequence shown here is derived from an EMBL/GenBank/DDBJ whole genome shotgun (WGS) entry which is preliminary data.</text>
</comment>
<evidence type="ECO:0000256" key="3">
    <source>
        <dbReference type="ARBA" id="ARBA00022989"/>
    </source>
</evidence>
<feature type="transmembrane region" description="Helical" evidence="5">
    <location>
        <begin position="610"/>
        <end position="628"/>
    </location>
</feature>
<dbReference type="NCBIfam" id="TIGR03062">
    <property type="entry name" value="pip_yhgE_Cterm"/>
    <property type="match status" value="1"/>
</dbReference>
<dbReference type="InterPro" id="IPR013525">
    <property type="entry name" value="ABC2_TM"/>
</dbReference>
<feature type="transmembrane region" description="Helical" evidence="5">
    <location>
        <begin position="20"/>
        <end position="40"/>
    </location>
</feature>
<dbReference type="Pfam" id="PF12698">
    <property type="entry name" value="ABC2_membrane_3"/>
    <property type="match status" value="1"/>
</dbReference>
<dbReference type="InterPro" id="IPR051328">
    <property type="entry name" value="T7SS_ABC-Transporter"/>
</dbReference>
<feature type="domain" description="ABC-2 type transporter transmembrane" evidence="6">
    <location>
        <begin position="27"/>
        <end position="711"/>
    </location>
</feature>
<keyword evidence="8" id="KW-1185">Reference proteome</keyword>
<evidence type="ECO:0000256" key="2">
    <source>
        <dbReference type="ARBA" id="ARBA00022692"/>
    </source>
</evidence>
<proteinExistence type="predicted"/>
<evidence type="ECO:0000256" key="5">
    <source>
        <dbReference type="SAM" id="Phobius"/>
    </source>
</evidence>
<feature type="transmembrane region" description="Helical" evidence="5">
    <location>
        <begin position="538"/>
        <end position="559"/>
    </location>
</feature>
<gene>
    <name evidence="7" type="ORF">PSSU_0743</name>
</gene>